<comment type="caution">
    <text evidence="1">The sequence shown here is derived from an EMBL/GenBank/DDBJ whole genome shotgun (WGS) entry which is preliminary data.</text>
</comment>
<organism evidence="1 2">
    <name type="scientific">Niastella yeongjuensis</name>
    <dbReference type="NCBI Taxonomy" id="354355"/>
    <lineage>
        <taxon>Bacteria</taxon>
        <taxon>Pseudomonadati</taxon>
        <taxon>Bacteroidota</taxon>
        <taxon>Chitinophagia</taxon>
        <taxon>Chitinophagales</taxon>
        <taxon>Chitinophagaceae</taxon>
        <taxon>Niastella</taxon>
    </lineage>
</organism>
<protein>
    <submittedName>
        <fullName evidence="1">Uncharacterized protein</fullName>
    </submittedName>
</protein>
<evidence type="ECO:0000313" key="1">
    <source>
        <dbReference type="EMBL" id="OQP44257.1"/>
    </source>
</evidence>
<dbReference type="STRING" id="354355.SAMN05660816_02860"/>
<proteinExistence type="predicted"/>
<dbReference type="Proteomes" id="UP000192610">
    <property type="component" value="Unassembled WGS sequence"/>
</dbReference>
<dbReference type="RefSeq" id="WP_081202991.1">
    <property type="nucleotide sequence ID" value="NZ_FOCZ01000004.1"/>
</dbReference>
<dbReference type="AlphaFoldDB" id="A0A1V9EDP8"/>
<name>A0A1V9EDP8_9BACT</name>
<evidence type="ECO:0000313" key="2">
    <source>
        <dbReference type="Proteomes" id="UP000192610"/>
    </source>
</evidence>
<accession>A0A1V9EDP8</accession>
<keyword evidence="2" id="KW-1185">Reference proteome</keyword>
<gene>
    <name evidence="1" type="ORF">A4H97_33430</name>
</gene>
<reference evidence="2" key="1">
    <citation type="submission" date="2016-04" db="EMBL/GenBank/DDBJ databases">
        <authorList>
            <person name="Chen L."/>
            <person name="Zhuang W."/>
            <person name="Wang G."/>
        </authorList>
    </citation>
    <scope>NUCLEOTIDE SEQUENCE [LARGE SCALE GENOMIC DNA]</scope>
    <source>
        <strain evidence="2">17621</strain>
    </source>
</reference>
<dbReference type="EMBL" id="LVXG01000035">
    <property type="protein sequence ID" value="OQP44257.1"/>
    <property type="molecule type" value="Genomic_DNA"/>
</dbReference>
<dbReference type="OrthoDB" id="1495563at2"/>
<sequence length="168" mass="19506">MEPLDFHTQAIEKLTRRYSNGIDNLITGNDVLHTHVFKEYIPDFSLPQYDIFLTGGDAPVLSCQLDNGNFFLMTTTQMFSIYSGVFARMNYKDYLWYSHKVFKANGPLFSEKNVKTRTWKYYSTDRKEFWYEIDSIQPADAADCCILYFARKAYNVTPPGLDDPVWGG</sequence>